<sequence length="174" mass="19240">MMEKLLMLLAVFPLLLGSASVAFAQDEVDEELEALRRAAEATQEAVPEEEAAETTFKSRGLGLQALNPEISVTGDFLAGTGLEVAHGEHHHGEPTDWDFNFRGLGLHFESYLDPYSRFKAAVHAAPPPHGIEIEEGYFTRYGALGGGNLTLGKFRQQFGVVNRWHKHALDYIDF</sequence>
<feature type="coiled-coil region" evidence="1">
    <location>
        <begin position="21"/>
        <end position="52"/>
    </location>
</feature>
<reference evidence="2" key="1">
    <citation type="journal article" date="2014" name="Front. Microbiol.">
        <title>High frequency of phylogenetically diverse reductive dehalogenase-homologous genes in deep subseafloor sedimentary metagenomes.</title>
        <authorList>
            <person name="Kawai M."/>
            <person name="Futagami T."/>
            <person name="Toyoda A."/>
            <person name="Takaki Y."/>
            <person name="Nishi S."/>
            <person name="Hori S."/>
            <person name="Arai W."/>
            <person name="Tsubouchi T."/>
            <person name="Morono Y."/>
            <person name="Uchiyama I."/>
            <person name="Ito T."/>
            <person name="Fujiyama A."/>
            <person name="Inagaki F."/>
            <person name="Takami H."/>
        </authorList>
    </citation>
    <scope>NUCLEOTIDE SEQUENCE</scope>
    <source>
        <strain evidence="2">Expedition CK06-06</strain>
    </source>
</reference>
<protein>
    <submittedName>
        <fullName evidence="2">Uncharacterized protein</fullName>
    </submittedName>
</protein>
<name>X0X1C7_9ZZZZ</name>
<evidence type="ECO:0000256" key="1">
    <source>
        <dbReference type="SAM" id="Coils"/>
    </source>
</evidence>
<organism evidence="2">
    <name type="scientific">marine sediment metagenome</name>
    <dbReference type="NCBI Taxonomy" id="412755"/>
    <lineage>
        <taxon>unclassified sequences</taxon>
        <taxon>metagenomes</taxon>
        <taxon>ecological metagenomes</taxon>
    </lineage>
</organism>
<feature type="non-terminal residue" evidence="2">
    <location>
        <position position="174"/>
    </location>
</feature>
<evidence type="ECO:0000313" key="2">
    <source>
        <dbReference type="EMBL" id="GAG18816.1"/>
    </source>
</evidence>
<dbReference type="AlphaFoldDB" id="X0X1C7"/>
<keyword evidence="1" id="KW-0175">Coiled coil</keyword>
<comment type="caution">
    <text evidence="2">The sequence shown here is derived from an EMBL/GenBank/DDBJ whole genome shotgun (WGS) entry which is preliminary data.</text>
</comment>
<accession>X0X1C7</accession>
<gene>
    <name evidence="2" type="ORF">S01H1_58339</name>
</gene>
<proteinExistence type="predicted"/>
<dbReference type="EMBL" id="BARS01038105">
    <property type="protein sequence ID" value="GAG18816.1"/>
    <property type="molecule type" value="Genomic_DNA"/>
</dbReference>